<dbReference type="RefSeq" id="WP_146215575.1">
    <property type="nucleotide sequence ID" value="NZ_QGTR01000002.1"/>
</dbReference>
<name>A0A317PT28_9HYPH</name>
<gene>
    <name evidence="1" type="ORF">DFR52_102639</name>
</gene>
<protein>
    <submittedName>
        <fullName evidence="1">Uncharacterized protein</fullName>
    </submittedName>
</protein>
<proteinExistence type="predicted"/>
<accession>A0A317PT28</accession>
<dbReference type="Proteomes" id="UP000246352">
    <property type="component" value="Unassembled WGS sequence"/>
</dbReference>
<reference evidence="1 2" key="1">
    <citation type="submission" date="2018-05" db="EMBL/GenBank/DDBJ databases">
        <title>Genomic Encyclopedia of Type Strains, Phase IV (KMG-IV): sequencing the most valuable type-strain genomes for metagenomic binning, comparative biology and taxonomic classification.</title>
        <authorList>
            <person name="Goeker M."/>
        </authorList>
    </citation>
    <scope>NUCLEOTIDE SEQUENCE [LARGE SCALE GENOMIC DNA]</scope>
    <source>
        <strain evidence="1 2">DSM 16791</strain>
    </source>
</reference>
<dbReference type="EMBL" id="QGTR01000002">
    <property type="protein sequence ID" value="PWW01974.1"/>
    <property type="molecule type" value="Genomic_DNA"/>
</dbReference>
<evidence type="ECO:0000313" key="1">
    <source>
        <dbReference type="EMBL" id="PWW01974.1"/>
    </source>
</evidence>
<comment type="caution">
    <text evidence="1">The sequence shown here is derived from an EMBL/GenBank/DDBJ whole genome shotgun (WGS) entry which is preliminary data.</text>
</comment>
<organism evidence="1 2">
    <name type="scientific">Hoeflea marina</name>
    <dbReference type="NCBI Taxonomy" id="274592"/>
    <lineage>
        <taxon>Bacteria</taxon>
        <taxon>Pseudomonadati</taxon>
        <taxon>Pseudomonadota</taxon>
        <taxon>Alphaproteobacteria</taxon>
        <taxon>Hyphomicrobiales</taxon>
        <taxon>Rhizobiaceae</taxon>
        <taxon>Hoeflea</taxon>
    </lineage>
</organism>
<evidence type="ECO:0000313" key="2">
    <source>
        <dbReference type="Proteomes" id="UP000246352"/>
    </source>
</evidence>
<sequence length="236" mass="27369">MEISVPSVNTAVYFLPIGPKFIGAKSRRYVNWGNNMKDPIFFGHWRHMLKLAREQAKNSPRREADRLSCHSASIILSKTCLEIYLNEFYFIQIHERNFSERDTYFSKKKKRMTKLGYKNFVDLHICERLEVSLPAVSPELMADVSLQNQIRNYCIHYTASDVKQQLELEFRAHPVLGGIFEFDVGSLQEMYINDKTALWCNNVSLKAIITIEEGQSKANSNSEIYIQNCLEIMDKG</sequence>
<keyword evidence="2" id="KW-1185">Reference proteome</keyword>
<dbReference type="AlphaFoldDB" id="A0A317PT28"/>